<sequence length="92" mass="10073">MNRFTKSFADADTAFSGQYLKELEQLKGLTDAEIASVLPNTTNIDIYEKLIEVVGDASKKNMEQAELVSKIKNLGNVAIKLAKKIPGLAVLF</sequence>
<comment type="caution">
    <text evidence="1">The sequence shown here is derived from an EMBL/GenBank/DDBJ whole genome shotgun (WGS) entry which is preliminary data.</text>
</comment>
<evidence type="ECO:0000313" key="1">
    <source>
        <dbReference type="EMBL" id="RHI83227.1"/>
    </source>
</evidence>
<accession>A0A415BG70</accession>
<evidence type="ECO:0000313" key="2">
    <source>
        <dbReference type="Proteomes" id="UP000285777"/>
    </source>
</evidence>
<dbReference type="AlphaFoldDB" id="A0A415BG70"/>
<dbReference type="Proteomes" id="UP000285777">
    <property type="component" value="Unassembled WGS sequence"/>
</dbReference>
<proteinExistence type="predicted"/>
<protein>
    <submittedName>
        <fullName evidence="1">Uncharacterized protein</fullName>
    </submittedName>
</protein>
<dbReference type="RefSeq" id="WP_032579282.1">
    <property type="nucleotide sequence ID" value="NZ_QRLF01000054.1"/>
</dbReference>
<name>A0A415BG70_PHOVU</name>
<dbReference type="EMBL" id="QRLF01000054">
    <property type="protein sequence ID" value="RHI83227.1"/>
    <property type="molecule type" value="Genomic_DNA"/>
</dbReference>
<organism evidence="1 2">
    <name type="scientific">Phocaeicola vulgatus</name>
    <name type="common">Bacteroides vulgatus</name>
    <dbReference type="NCBI Taxonomy" id="821"/>
    <lineage>
        <taxon>Bacteria</taxon>
        <taxon>Pseudomonadati</taxon>
        <taxon>Bacteroidota</taxon>
        <taxon>Bacteroidia</taxon>
        <taxon>Bacteroidales</taxon>
        <taxon>Bacteroidaceae</taxon>
        <taxon>Phocaeicola</taxon>
    </lineage>
</organism>
<reference evidence="1 2" key="1">
    <citation type="submission" date="2018-08" db="EMBL/GenBank/DDBJ databases">
        <title>A genome reference for cultivated species of the human gut microbiota.</title>
        <authorList>
            <person name="Zou Y."/>
            <person name="Xue W."/>
            <person name="Luo G."/>
        </authorList>
    </citation>
    <scope>NUCLEOTIDE SEQUENCE [LARGE SCALE GENOMIC DNA]</scope>
    <source>
        <strain evidence="1 2">AM13-21</strain>
    </source>
</reference>
<gene>
    <name evidence="1" type="ORF">DW150_21490</name>
</gene>